<protein>
    <submittedName>
        <fullName evidence="1">Uncharacterized protein</fullName>
    </submittedName>
</protein>
<dbReference type="AlphaFoldDB" id="A0A564WQC2"/>
<dbReference type="Proteomes" id="UP000366766">
    <property type="component" value="Unassembled WGS sequence"/>
</dbReference>
<keyword evidence="2" id="KW-1185">Reference proteome</keyword>
<dbReference type="RefSeq" id="WP_118419885.1">
    <property type="nucleotide sequence ID" value="NZ_JAJCRC010000034.1"/>
</dbReference>
<accession>A0A564WQC2</accession>
<sequence length="59" mass="6796">MKKNDFIYTGSALYRISKIENNLVKVVPTSRKMTCSLASRTYHQSQLEDLGYKIRGDLL</sequence>
<proteinExistence type="predicted"/>
<reference evidence="1 2" key="1">
    <citation type="submission" date="2019-07" db="EMBL/GenBank/DDBJ databases">
        <authorList>
            <person name="Chang H.-W."/>
            <person name="Raman A."/>
            <person name="Venkatesh S."/>
            <person name="Gehrig J."/>
        </authorList>
    </citation>
    <scope>NUCLEOTIDE SEQUENCE [LARGE SCALE GENOMIC DNA]</scope>
    <source>
        <strain evidence="1">Blautia_wexlerae_LFYP_14</strain>
    </source>
</reference>
<dbReference type="EMBL" id="CABHOF010000035">
    <property type="protein sequence ID" value="VUX64663.1"/>
    <property type="molecule type" value="Genomic_DNA"/>
</dbReference>
<evidence type="ECO:0000313" key="2">
    <source>
        <dbReference type="Proteomes" id="UP000366766"/>
    </source>
</evidence>
<name>A0A564WQC2_9FIRM</name>
<organism evidence="1 2">
    <name type="scientific">Blautia wexlerae</name>
    <dbReference type="NCBI Taxonomy" id="418240"/>
    <lineage>
        <taxon>Bacteria</taxon>
        <taxon>Bacillati</taxon>
        <taxon>Bacillota</taxon>
        <taxon>Clostridia</taxon>
        <taxon>Lachnospirales</taxon>
        <taxon>Lachnospiraceae</taxon>
        <taxon>Blautia</taxon>
    </lineage>
</organism>
<evidence type="ECO:0000313" key="1">
    <source>
        <dbReference type="EMBL" id="VUX64663.1"/>
    </source>
</evidence>
<gene>
    <name evidence="1" type="ORF">BWLFYP14_01516</name>
</gene>